<comment type="caution">
    <text evidence="2">The sequence shown here is derived from an EMBL/GenBank/DDBJ whole genome shotgun (WGS) entry which is preliminary data.</text>
</comment>
<organism evidence="2 3">
    <name type="scientific">Paraphaeosphaeria minitans</name>
    <dbReference type="NCBI Taxonomy" id="565426"/>
    <lineage>
        <taxon>Eukaryota</taxon>
        <taxon>Fungi</taxon>
        <taxon>Dikarya</taxon>
        <taxon>Ascomycota</taxon>
        <taxon>Pezizomycotina</taxon>
        <taxon>Dothideomycetes</taxon>
        <taxon>Pleosporomycetidae</taxon>
        <taxon>Pleosporales</taxon>
        <taxon>Massarineae</taxon>
        <taxon>Didymosphaeriaceae</taxon>
        <taxon>Paraphaeosphaeria</taxon>
    </lineage>
</organism>
<feature type="region of interest" description="Disordered" evidence="1">
    <location>
        <begin position="318"/>
        <end position="339"/>
    </location>
</feature>
<keyword evidence="3" id="KW-1185">Reference proteome</keyword>
<protein>
    <submittedName>
        <fullName evidence="2">Uncharacterized protein</fullName>
    </submittedName>
</protein>
<evidence type="ECO:0000256" key="1">
    <source>
        <dbReference type="SAM" id="MobiDB-lite"/>
    </source>
</evidence>
<name>A0A9P6GR65_9PLEO</name>
<sequence length="366" mass="38883">MTHISTSPPRVKHPKPIATPCHPSAVRPGVPQIELAARRHTVAVHGLRCTSLLWAATSAACSATKWKLLHRRPSVLSALEDKASRPVARVRACVRACVRCCATSTTVTQTQPQPQPQDAARAVCCVRGNHCMSHGEEDEHERMDGGLQNTEPLQSCTPSLRASCQRLPCCTHAIPPVPPTTSPAPLYIGTQPHPQNNALLPSARFRIPEPSQPCVPTQLRPASFTATQPNPNQPSRAQSSPAQPNPAHSLSPPPPTHPPNVSLRPAMERVPPHEQGPPPAPRETGGKGKKKKEKDKVNAACPRAHTANVALHVHARSLAPRSSRTGKPSHPSHLPTGDGVGSAVAGALRHTIAGRQCGMRCGGHSG</sequence>
<dbReference type="EMBL" id="WJXW01000002">
    <property type="protein sequence ID" value="KAF9739010.1"/>
    <property type="molecule type" value="Genomic_DNA"/>
</dbReference>
<evidence type="ECO:0000313" key="2">
    <source>
        <dbReference type="EMBL" id="KAF9739010.1"/>
    </source>
</evidence>
<dbReference type="AlphaFoldDB" id="A0A9P6GR65"/>
<reference evidence="2" key="1">
    <citation type="journal article" date="2020" name="Mol. Plant Microbe Interact.">
        <title>Genome Sequence of the Biocontrol Agent Coniothyrium minitans strain Conio (IMI 134523).</title>
        <authorList>
            <person name="Patel D."/>
            <person name="Shittu T.A."/>
            <person name="Baroncelli R."/>
            <person name="Muthumeenakshi S."/>
            <person name="Osborne T.H."/>
            <person name="Janganan T.K."/>
            <person name="Sreenivasaprasad S."/>
        </authorList>
    </citation>
    <scope>NUCLEOTIDE SEQUENCE</scope>
    <source>
        <strain evidence="2">Conio</strain>
    </source>
</reference>
<dbReference type="Proteomes" id="UP000756921">
    <property type="component" value="Unassembled WGS sequence"/>
</dbReference>
<accession>A0A9P6GR65</accession>
<feature type="region of interest" description="Disordered" evidence="1">
    <location>
        <begin position="207"/>
        <end position="298"/>
    </location>
</feature>
<proteinExistence type="predicted"/>
<feature type="region of interest" description="Disordered" evidence="1">
    <location>
        <begin position="1"/>
        <end position="23"/>
    </location>
</feature>
<evidence type="ECO:0000313" key="3">
    <source>
        <dbReference type="Proteomes" id="UP000756921"/>
    </source>
</evidence>
<dbReference type="OrthoDB" id="10628429at2759"/>
<feature type="compositionally biased region" description="Polar residues" evidence="1">
    <location>
        <begin position="224"/>
        <end position="242"/>
    </location>
</feature>
<gene>
    <name evidence="2" type="ORF">PMIN01_01644</name>
</gene>